<dbReference type="PANTHER" id="PTHR13124:SF12">
    <property type="entry name" value="LARGE RIBOSOMAL SUBUNIT PROTEIN ML46"/>
    <property type="match status" value="1"/>
</dbReference>
<dbReference type="InterPro" id="IPR040008">
    <property type="entry name" value="Ribosomal_mL46"/>
</dbReference>
<name>A0AAV9IZE7_CYACA</name>
<comment type="caution">
    <text evidence="2">The sequence shown here is derived from an EMBL/GenBank/DDBJ whole genome shotgun (WGS) entry which is preliminary data.</text>
</comment>
<dbReference type="PANTHER" id="PTHR13124">
    <property type="entry name" value="39S RIBOSOMAL PROTEIN L46, MITOCHONDRIAL PRECURSOR-RELATED"/>
    <property type="match status" value="1"/>
</dbReference>
<keyword evidence="3" id="KW-1185">Reference proteome</keyword>
<dbReference type="Proteomes" id="UP001301350">
    <property type="component" value="Unassembled WGS sequence"/>
</dbReference>
<dbReference type="GO" id="GO:0003735">
    <property type="term" value="F:structural constituent of ribosome"/>
    <property type="evidence" value="ECO:0007669"/>
    <property type="project" value="InterPro"/>
</dbReference>
<sequence>MLARLGHRLRCGVNVRPFLDRVQDTHVGHARWRQCQRFLAAAAEPRPSTTADRRTAESGLPFRMVAATVLERLPIIIPEPKPEEAAFEALSVRLANAQARELPPEFFNVGKGAEEHGAPAASPPRDGSGGAAVGQPNDGTASGMPLGAQTGKKPFELAPRITEADLADDRRSLRRKLDQRLYLIVQRQLGDARSIWQFPQRNIEVTAAASSPSTGDDAPAPDLVPFRHFAERALDSVLEIETEDTGDDDDPFEAHFLGNAPLAHFKHIYSEAFQKQHGVQGIKIFFYRAVLIFGSIRGVRKSAADDYAWVTANELEQYLAPDYYRCIRELVW</sequence>
<dbReference type="EMBL" id="JANCYW010000012">
    <property type="protein sequence ID" value="KAK4537501.1"/>
    <property type="molecule type" value="Genomic_DNA"/>
</dbReference>
<accession>A0AAV9IZE7</accession>
<feature type="region of interest" description="Disordered" evidence="1">
    <location>
        <begin position="109"/>
        <end position="152"/>
    </location>
</feature>
<evidence type="ECO:0008006" key="4">
    <source>
        <dbReference type="Google" id="ProtNLM"/>
    </source>
</evidence>
<dbReference type="GO" id="GO:0005762">
    <property type="term" value="C:mitochondrial large ribosomal subunit"/>
    <property type="evidence" value="ECO:0007669"/>
    <property type="project" value="TreeGrafter"/>
</dbReference>
<evidence type="ECO:0000313" key="2">
    <source>
        <dbReference type="EMBL" id="KAK4537501.1"/>
    </source>
</evidence>
<dbReference type="CDD" id="cd04661">
    <property type="entry name" value="NUDIX_MRP_L46"/>
    <property type="match status" value="1"/>
</dbReference>
<gene>
    <name evidence="2" type="ORF">CDCA_CDCA12G3526</name>
</gene>
<evidence type="ECO:0000256" key="1">
    <source>
        <dbReference type="SAM" id="MobiDB-lite"/>
    </source>
</evidence>
<dbReference type="InterPro" id="IPR033650">
    <property type="entry name" value="Ribosomal_mL46_NUDIX"/>
</dbReference>
<proteinExistence type="predicted"/>
<reference evidence="2 3" key="1">
    <citation type="submission" date="2022-07" db="EMBL/GenBank/DDBJ databases">
        <title>Genome-wide signatures of adaptation to extreme environments.</title>
        <authorList>
            <person name="Cho C.H."/>
            <person name="Yoon H.S."/>
        </authorList>
    </citation>
    <scope>NUCLEOTIDE SEQUENCE [LARGE SCALE GENOMIC DNA]</scope>
    <source>
        <strain evidence="2 3">DBV 063 E5</strain>
    </source>
</reference>
<protein>
    <recommendedName>
        <fullName evidence="4">Ribosomal protein L46 N-terminal domain-containing protein</fullName>
    </recommendedName>
</protein>
<evidence type="ECO:0000313" key="3">
    <source>
        <dbReference type="Proteomes" id="UP001301350"/>
    </source>
</evidence>
<organism evidence="2 3">
    <name type="scientific">Cyanidium caldarium</name>
    <name type="common">Red alga</name>
    <dbReference type="NCBI Taxonomy" id="2771"/>
    <lineage>
        <taxon>Eukaryota</taxon>
        <taxon>Rhodophyta</taxon>
        <taxon>Bangiophyceae</taxon>
        <taxon>Cyanidiales</taxon>
        <taxon>Cyanidiaceae</taxon>
        <taxon>Cyanidium</taxon>
    </lineage>
</organism>
<dbReference type="Gene3D" id="3.90.79.10">
    <property type="entry name" value="Nucleoside Triphosphate Pyrophosphohydrolase"/>
    <property type="match status" value="1"/>
</dbReference>
<dbReference type="AlphaFoldDB" id="A0AAV9IZE7"/>